<dbReference type="FunFam" id="2.40.10.10:FF:000003">
    <property type="entry name" value="Transmembrane serine protease 3"/>
    <property type="match status" value="1"/>
</dbReference>
<keyword evidence="8" id="KW-1185">Reference proteome</keyword>
<accession>A0AAD8LRI4</accession>
<dbReference type="InterPro" id="IPR056833">
    <property type="entry name" value="ARM_TT21_N"/>
</dbReference>
<dbReference type="EMBL" id="JAGXEW010000003">
    <property type="protein sequence ID" value="KAK1173980.1"/>
    <property type="molecule type" value="Genomic_DNA"/>
</dbReference>
<evidence type="ECO:0000256" key="1">
    <source>
        <dbReference type="ARBA" id="ARBA00022670"/>
    </source>
</evidence>
<organism evidence="7 8">
    <name type="scientific">Acipenser oxyrinchus oxyrinchus</name>
    <dbReference type="NCBI Taxonomy" id="40147"/>
    <lineage>
        <taxon>Eukaryota</taxon>
        <taxon>Metazoa</taxon>
        <taxon>Chordata</taxon>
        <taxon>Craniata</taxon>
        <taxon>Vertebrata</taxon>
        <taxon>Euteleostomi</taxon>
        <taxon>Actinopterygii</taxon>
        <taxon>Chondrostei</taxon>
        <taxon>Acipenseriformes</taxon>
        <taxon>Acipenseridae</taxon>
        <taxon>Acipenser</taxon>
    </lineage>
</organism>
<dbReference type="InterPro" id="IPR043504">
    <property type="entry name" value="Peptidase_S1_PA_chymotrypsin"/>
</dbReference>
<proteinExistence type="predicted"/>
<dbReference type="InterPro" id="IPR050850">
    <property type="entry name" value="Peptidase_S1_Elastase_sf"/>
</dbReference>
<sequence>MAVNVYLSFYNKFAHDSNHCSPITGRTQEAIRELNQVKHKTDVSLCSIMALIYAHKQSDTVGAIYGNQAPLNLAVLSERKTERVVGGNDAIPNNWPWQVSLQFSYEYDEAYFYHTCGGTIIRSTWVMTAAHCVDSPHGKFYRVVLGEHNLFENDGSEMIIPVDKIIVHELWDPTQLGKGNDIAMLRLKTPAFDNGYVELVNLPAYDEIIPHNQGCYITGWGLTQSGGSIPAILQEAILPVVEYSICSRDDWWSYFARNTMVCAGGDGFTAGCQGDSGGPLNCFSDGVWRVQGIVSFGPAPYCNTFKKPTVFTRVSAFMDWIYNVSF</sequence>
<dbReference type="GO" id="GO:0005615">
    <property type="term" value="C:extracellular space"/>
    <property type="evidence" value="ECO:0007669"/>
    <property type="project" value="TreeGrafter"/>
</dbReference>
<dbReference type="PROSITE" id="PS50240">
    <property type="entry name" value="TRYPSIN_DOM"/>
    <property type="match status" value="1"/>
</dbReference>
<protein>
    <submittedName>
        <fullName evidence="7">Elastase-1-like isoform X1</fullName>
    </submittedName>
</protein>
<gene>
    <name evidence="7" type="primary">Cela1</name>
    <name evidence="7" type="ORF">AOXY_G4233</name>
</gene>
<dbReference type="PANTHER" id="PTHR24257">
    <property type="entry name" value="CHYMOTRYPSIN-LIKE ELASTASE FAMILY MEMBER"/>
    <property type="match status" value="1"/>
</dbReference>
<dbReference type="PROSITE" id="PS00135">
    <property type="entry name" value="TRYPSIN_SER"/>
    <property type="match status" value="1"/>
</dbReference>
<dbReference type="InterPro" id="IPR018114">
    <property type="entry name" value="TRYPSIN_HIS"/>
</dbReference>
<dbReference type="InterPro" id="IPR009003">
    <property type="entry name" value="Peptidase_S1_PA"/>
</dbReference>
<feature type="domain" description="Peptidase S1" evidence="6">
    <location>
        <begin position="84"/>
        <end position="326"/>
    </location>
</feature>
<name>A0AAD8LRI4_ACIOX</name>
<dbReference type="PRINTS" id="PR00722">
    <property type="entry name" value="CHYMOTRYPSIN"/>
</dbReference>
<dbReference type="GO" id="GO:0004252">
    <property type="term" value="F:serine-type endopeptidase activity"/>
    <property type="evidence" value="ECO:0007669"/>
    <property type="project" value="InterPro"/>
</dbReference>
<dbReference type="SMART" id="SM00020">
    <property type="entry name" value="Tryp_SPc"/>
    <property type="match status" value="1"/>
</dbReference>
<dbReference type="AlphaFoldDB" id="A0AAD8LRI4"/>
<comment type="caution">
    <text evidence="7">The sequence shown here is derived from an EMBL/GenBank/DDBJ whole genome shotgun (WGS) entry which is preliminary data.</text>
</comment>
<dbReference type="Pfam" id="PF25062">
    <property type="entry name" value="ARM_TT21_N"/>
    <property type="match status" value="1"/>
</dbReference>
<dbReference type="InterPro" id="IPR001254">
    <property type="entry name" value="Trypsin_dom"/>
</dbReference>
<evidence type="ECO:0000259" key="6">
    <source>
        <dbReference type="PROSITE" id="PS50240"/>
    </source>
</evidence>
<dbReference type="CDD" id="cd00190">
    <property type="entry name" value="Tryp_SPc"/>
    <property type="match status" value="1"/>
</dbReference>
<keyword evidence="3 5" id="KW-0720">Serine protease</keyword>
<evidence type="ECO:0000256" key="4">
    <source>
        <dbReference type="ARBA" id="ARBA00023157"/>
    </source>
</evidence>
<dbReference type="InterPro" id="IPR033116">
    <property type="entry name" value="TRYPSIN_SER"/>
</dbReference>
<dbReference type="Pfam" id="PF00089">
    <property type="entry name" value="Trypsin"/>
    <property type="match status" value="1"/>
</dbReference>
<keyword evidence="1 5" id="KW-0645">Protease</keyword>
<dbReference type="InterPro" id="IPR001314">
    <property type="entry name" value="Peptidase_S1A"/>
</dbReference>
<dbReference type="Gene3D" id="2.40.10.10">
    <property type="entry name" value="Trypsin-like serine proteases"/>
    <property type="match status" value="2"/>
</dbReference>
<keyword evidence="2 5" id="KW-0378">Hydrolase</keyword>
<evidence type="ECO:0000256" key="5">
    <source>
        <dbReference type="RuleBase" id="RU363034"/>
    </source>
</evidence>
<dbReference type="GO" id="GO:0006508">
    <property type="term" value="P:proteolysis"/>
    <property type="evidence" value="ECO:0007669"/>
    <property type="project" value="UniProtKB-KW"/>
</dbReference>
<evidence type="ECO:0000256" key="3">
    <source>
        <dbReference type="ARBA" id="ARBA00022825"/>
    </source>
</evidence>
<reference evidence="7" key="1">
    <citation type="submission" date="2022-02" db="EMBL/GenBank/DDBJ databases">
        <title>Atlantic sturgeon de novo genome assembly.</title>
        <authorList>
            <person name="Stock M."/>
            <person name="Klopp C."/>
            <person name="Guiguen Y."/>
            <person name="Cabau C."/>
            <person name="Parinello H."/>
            <person name="Santidrian Yebra-Pimentel E."/>
            <person name="Kuhl H."/>
            <person name="Dirks R.P."/>
            <person name="Guessner J."/>
            <person name="Wuertz S."/>
            <person name="Du K."/>
            <person name="Schartl M."/>
        </authorList>
    </citation>
    <scope>NUCLEOTIDE SEQUENCE</scope>
    <source>
        <strain evidence="7">STURGEONOMICS-FGT-2020</strain>
        <tissue evidence="7">Whole blood</tissue>
    </source>
</reference>
<dbReference type="PROSITE" id="PS00134">
    <property type="entry name" value="TRYPSIN_HIS"/>
    <property type="match status" value="1"/>
</dbReference>
<evidence type="ECO:0000313" key="8">
    <source>
        <dbReference type="Proteomes" id="UP001230051"/>
    </source>
</evidence>
<keyword evidence="4" id="KW-1015">Disulfide bond</keyword>
<dbReference type="Proteomes" id="UP001230051">
    <property type="component" value="Unassembled WGS sequence"/>
</dbReference>
<dbReference type="SUPFAM" id="SSF50494">
    <property type="entry name" value="Trypsin-like serine proteases"/>
    <property type="match status" value="1"/>
</dbReference>
<evidence type="ECO:0000256" key="2">
    <source>
        <dbReference type="ARBA" id="ARBA00022801"/>
    </source>
</evidence>
<evidence type="ECO:0000313" key="7">
    <source>
        <dbReference type="EMBL" id="KAK1173980.1"/>
    </source>
</evidence>
<dbReference type="PANTHER" id="PTHR24257:SF22">
    <property type="entry name" value="CHYMOTRYPSIN-LIKE ELASTASE FAMILY MEMBER 3B"/>
    <property type="match status" value="1"/>
</dbReference>